<dbReference type="RefSeq" id="WP_145343073.1">
    <property type="nucleotide sequence ID" value="NZ_SMLY01000065.1"/>
</dbReference>
<sequence length="234" mass="25302">MMKRIGRHPVFIRAVGSLLASYLKLVRATNRFVIDPPDIYDRLPPDLPVIVAMWHGQHFMMPFTRPDGWPVKVMISRSADGEINAIAAEKLGLGLIRASGGQKAHQIKKRGGMRGFVEAIRALREGANVAMTADVPKGPARVSGLGIVQLAKHSGRPILPIAVATSRSIELNSWDKASVNLPFGRAAIAIGDMITVPSDVDDNALERARQAVENGLNKTTQRAYELVGRSDGSA</sequence>
<proteinExistence type="predicted"/>
<dbReference type="OrthoDB" id="9810508at2"/>
<comment type="caution">
    <text evidence="2">The sequence shown here is derived from an EMBL/GenBank/DDBJ whole genome shotgun (WGS) entry which is preliminary data.</text>
</comment>
<reference evidence="2 3" key="1">
    <citation type="submission" date="2019-07" db="EMBL/GenBank/DDBJ databases">
        <title>Genomic Encyclopedia of Archaeal and Bacterial Type Strains, Phase II (KMG-II): from individual species to whole genera.</title>
        <authorList>
            <person name="Goeker M."/>
        </authorList>
    </citation>
    <scope>NUCLEOTIDE SEQUENCE [LARGE SCALE GENOMIC DNA]</scope>
    <source>
        <strain evidence="2 3">ATCC BAA-252</strain>
    </source>
</reference>
<keyword evidence="3" id="KW-1185">Reference proteome</keyword>
<dbReference type="InterPro" id="IPR007172">
    <property type="entry name" value="DUF374"/>
</dbReference>
<name>A0A562T1P2_9HYPH</name>
<dbReference type="AlphaFoldDB" id="A0A562T1P2"/>
<evidence type="ECO:0000259" key="1">
    <source>
        <dbReference type="Pfam" id="PF04028"/>
    </source>
</evidence>
<feature type="domain" description="DUF374" evidence="1">
    <location>
        <begin position="66"/>
        <end position="140"/>
    </location>
</feature>
<protein>
    <recommendedName>
        <fullName evidence="1">DUF374 domain-containing protein</fullName>
    </recommendedName>
</protein>
<accession>A0A562T1P2</accession>
<organism evidence="2 3">
    <name type="scientific">Roseibium hamelinense</name>
    <dbReference type="NCBI Taxonomy" id="150831"/>
    <lineage>
        <taxon>Bacteria</taxon>
        <taxon>Pseudomonadati</taxon>
        <taxon>Pseudomonadota</taxon>
        <taxon>Alphaproteobacteria</taxon>
        <taxon>Hyphomicrobiales</taxon>
        <taxon>Stappiaceae</taxon>
        <taxon>Roseibium</taxon>
    </lineage>
</organism>
<dbReference type="Pfam" id="PF04028">
    <property type="entry name" value="DUF374"/>
    <property type="match status" value="1"/>
</dbReference>
<evidence type="ECO:0000313" key="3">
    <source>
        <dbReference type="Proteomes" id="UP000320593"/>
    </source>
</evidence>
<dbReference type="Proteomes" id="UP000320593">
    <property type="component" value="Unassembled WGS sequence"/>
</dbReference>
<gene>
    <name evidence="2" type="ORF">JM93_02174</name>
</gene>
<dbReference type="EMBL" id="VLLF01000004">
    <property type="protein sequence ID" value="TWI87607.1"/>
    <property type="molecule type" value="Genomic_DNA"/>
</dbReference>
<dbReference type="CDD" id="cd07983">
    <property type="entry name" value="LPLAT_DUF374-like"/>
    <property type="match status" value="1"/>
</dbReference>
<evidence type="ECO:0000313" key="2">
    <source>
        <dbReference type="EMBL" id="TWI87607.1"/>
    </source>
</evidence>